<comment type="caution">
    <text evidence="2">The sequence shown here is derived from an EMBL/GenBank/DDBJ whole genome shotgun (WGS) entry which is preliminary data.</text>
</comment>
<sequence>MNESKQRVEALEEEAEKMIDDEGGEDEEDEESDEVDDDDDDGEGEVGEENRRQVRVLAPIEAKLVGPQSETLASNSSSLQFSERDLPSYFATSSHLLLVKGKRSDRGAGGLCSFTAAGVT</sequence>
<evidence type="ECO:0000313" key="3">
    <source>
        <dbReference type="Proteomes" id="UP000585474"/>
    </source>
</evidence>
<keyword evidence="3" id="KW-1185">Reference proteome</keyword>
<dbReference type="Proteomes" id="UP000585474">
    <property type="component" value="Unassembled WGS sequence"/>
</dbReference>
<evidence type="ECO:0000256" key="1">
    <source>
        <dbReference type="SAM" id="MobiDB-lite"/>
    </source>
</evidence>
<feature type="compositionally biased region" description="Basic and acidic residues" evidence="1">
    <location>
        <begin position="1"/>
        <end position="20"/>
    </location>
</feature>
<accession>A0A7J0DGI2</accession>
<dbReference type="AlphaFoldDB" id="A0A7J0DGI2"/>
<name>A0A7J0DGI2_9ERIC</name>
<dbReference type="EMBL" id="BJWL01000217">
    <property type="protein sequence ID" value="GFS34832.1"/>
    <property type="molecule type" value="Genomic_DNA"/>
</dbReference>
<feature type="region of interest" description="Disordered" evidence="1">
    <location>
        <begin position="1"/>
        <end position="54"/>
    </location>
</feature>
<gene>
    <name evidence="2" type="ORF">Acr_00g0036310</name>
</gene>
<reference evidence="3" key="1">
    <citation type="submission" date="2019-07" db="EMBL/GenBank/DDBJ databases">
        <title>De Novo Assembly of kiwifruit Actinidia rufa.</title>
        <authorList>
            <person name="Sugita-Konishi S."/>
            <person name="Sato K."/>
            <person name="Mori E."/>
            <person name="Abe Y."/>
            <person name="Kisaki G."/>
            <person name="Hamano K."/>
            <person name="Suezawa K."/>
            <person name="Otani M."/>
            <person name="Fukuda T."/>
            <person name="Manabe T."/>
            <person name="Gomi K."/>
            <person name="Tabuchi M."/>
            <person name="Akimitsu K."/>
            <person name="Kataoka I."/>
        </authorList>
    </citation>
    <scope>NUCLEOTIDE SEQUENCE [LARGE SCALE GENOMIC DNA]</scope>
    <source>
        <strain evidence="3">cv. Fuchu</strain>
    </source>
</reference>
<proteinExistence type="predicted"/>
<organism evidence="2 3">
    <name type="scientific">Actinidia rufa</name>
    <dbReference type="NCBI Taxonomy" id="165716"/>
    <lineage>
        <taxon>Eukaryota</taxon>
        <taxon>Viridiplantae</taxon>
        <taxon>Streptophyta</taxon>
        <taxon>Embryophyta</taxon>
        <taxon>Tracheophyta</taxon>
        <taxon>Spermatophyta</taxon>
        <taxon>Magnoliopsida</taxon>
        <taxon>eudicotyledons</taxon>
        <taxon>Gunneridae</taxon>
        <taxon>Pentapetalae</taxon>
        <taxon>asterids</taxon>
        <taxon>Ericales</taxon>
        <taxon>Actinidiaceae</taxon>
        <taxon>Actinidia</taxon>
    </lineage>
</organism>
<evidence type="ECO:0000313" key="2">
    <source>
        <dbReference type="EMBL" id="GFS34832.1"/>
    </source>
</evidence>
<protein>
    <submittedName>
        <fullName evidence="2">Uncharacterized protein</fullName>
    </submittedName>
</protein>
<feature type="compositionally biased region" description="Acidic residues" evidence="1">
    <location>
        <begin position="21"/>
        <end position="47"/>
    </location>
</feature>